<accession>A0A6D2IWJ8</accession>
<proteinExistence type="predicted"/>
<gene>
    <name evidence="2" type="ORF">MERR_LOCUS20180</name>
</gene>
<dbReference type="EMBL" id="CACVBM020001129">
    <property type="protein sequence ID" value="CAA7032945.1"/>
    <property type="molecule type" value="Genomic_DNA"/>
</dbReference>
<reference evidence="2" key="1">
    <citation type="submission" date="2020-01" db="EMBL/GenBank/DDBJ databases">
        <authorList>
            <person name="Mishra B."/>
        </authorList>
    </citation>
    <scope>NUCLEOTIDE SEQUENCE [LARGE SCALE GENOMIC DNA]</scope>
</reference>
<dbReference type="OrthoDB" id="10484897at2759"/>
<evidence type="ECO:0000313" key="3">
    <source>
        <dbReference type="Proteomes" id="UP000467841"/>
    </source>
</evidence>
<feature type="region of interest" description="Disordered" evidence="1">
    <location>
        <begin position="89"/>
        <end position="124"/>
    </location>
</feature>
<keyword evidence="3" id="KW-1185">Reference proteome</keyword>
<protein>
    <submittedName>
        <fullName evidence="2">Uncharacterized protein</fullName>
    </submittedName>
</protein>
<comment type="caution">
    <text evidence="2">The sequence shown here is derived from an EMBL/GenBank/DDBJ whole genome shotgun (WGS) entry which is preliminary data.</text>
</comment>
<dbReference type="AlphaFoldDB" id="A0A6D2IWJ8"/>
<name>A0A6D2IWJ8_9BRAS</name>
<dbReference type="Proteomes" id="UP000467841">
    <property type="component" value="Unassembled WGS sequence"/>
</dbReference>
<organism evidence="2 3">
    <name type="scientific">Microthlaspi erraticum</name>
    <dbReference type="NCBI Taxonomy" id="1685480"/>
    <lineage>
        <taxon>Eukaryota</taxon>
        <taxon>Viridiplantae</taxon>
        <taxon>Streptophyta</taxon>
        <taxon>Embryophyta</taxon>
        <taxon>Tracheophyta</taxon>
        <taxon>Spermatophyta</taxon>
        <taxon>Magnoliopsida</taxon>
        <taxon>eudicotyledons</taxon>
        <taxon>Gunneridae</taxon>
        <taxon>Pentapetalae</taxon>
        <taxon>rosids</taxon>
        <taxon>malvids</taxon>
        <taxon>Brassicales</taxon>
        <taxon>Brassicaceae</taxon>
        <taxon>Coluteocarpeae</taxon>
        <taxon>Microthlaspi</taxon>
    </lineage>
</organism>
<evidence type="ECO:0000313" key="2">
    <source>
        <dbReference type="EMBL" id="CAA7032945.1"/>
    </source>
</evidence>
<evidence type="ECO:0000256" key="1">
    <source>
        <dbReference type="SAM" id="MobiDB-lite"/>
    </source>
</evidence>
<sequence>MVCIDLEDGVLLRAREKETVESWSCDSKEVKEHVITNIGIFVRCYFSIGGRSQIRLDFGFVQNPVCAKIVQIQIRASFGSNPVCVKVEAKSKEDEDNSAKSPCDENPTEDSRTNLSWPARPDAA</sequence>